<feature type="compositionally biased region" description="Low complexity" evidence="1">
    <location>
        <begin position="727"/>
        <end position="747"/>
    </location>
</feature>
<feature type="region of interest" description="Disordered" evidence="1">
    <location>
        <begin position="1"/>
        <end position="36"/>
    </location>
</feature>
<organism evidence="4 5">
    <name type="scientific">Rhodotorula taiwanensis</name>
    <dbReference type="NCBI Taxonomy" id="741276"/>
    <lineage>
        <taxon>Eukaryota</taxon>
        <taxon>Fungi</taxon>
        <taxon>Dikarya</taxon>
        <taxon>Basidiomycota</taxon>
        <taxon>Pucciniomycotina</taxon>
        <taxon>Microbotryomycetes</taxon>
        <taxon>Sporidiobolales</taxon>
        <taxon>Sporidiobolaceae</taxon>
        <taxon>Rhodotorula</taxon>
    </lineage>
</organism>
<dbReference type="Pfam" id="PF01424">
    <property type="entry name" value="R3H"/>
    <property type="match status" value="1"/>
</dbReference>
<dbReference type="Pfam" id="PF01585">
    <property type="entry name" value="G-patch"/>
    <property type="match status" value="1"/>
</dbReference>
<dbReference type="SUPFAM" id="SSF82708">
    <property type="entry name" value="R3H domain"/>
    <property type="match status" value="1"/>
</dbReference>
<feature type="compositionally biased region" description="Polar residues" evidence="1">
    <location>
        <begin position="73"/>
        <end position="89"/>
    </location>
</feature>
<dbReference type="AlphaFoldDB" id="A0A2S5BHK5"/>
<feature type="region of interest" description="Disordered" evidence="1">
    <location>
        <begin position="331"/>
        <end position="560"/>
    </location>
</feature>
<feature type="compositionally biased region" description="Gly residues" evidence="1">
    <location>
        <begin position="1091"/>
        <end position="1106"/>
    </location>
</feature>
<feature type="compositionally biased region" description="Gly residues" evidence="1">
    <location>
        <begin position="7"/>
        <end position="22"/>
    </location>
</feature>
<comment type="caution">
    <text evidence="4">The sequence shown here is derived from an EMBL/GenBank/DDBJ whole genome shotgun (WGS) entry which is preliminary data.</text>
</comment>
<feature type="compositionally biased region" description="Low complexity" evidence="1">
    <location>
        <begin position="112"/>
        <end position="127"/>
    </location>
</feature>
<dbReference type="SMART" id="SM00393">
    <property type="entry name" value="R3H"/>
    <property type="match status" value="1"/>
</dbReference>
<feature type="compositionally biased region" description="Acidic residues" evidence="1">
    <location>
        <begin position="353"/>
        <end position="363"/>
    </location>
</feature>
<protein>
    <recommendedName>
        <fullName evidence="6">Protein SQS1</fullName>
    </recommendedName>
</protein>
<evidence type="ECO:0000313" key="4">
    <source>
        <dbReference type="EMBL" id="POY76258.1"/>
    </source>
</evidence>
<dbReference type="Gene3D" id="3.30.1370.50">
    <property type="entry name" value="R3H-like domain"/>
    <property type="match status" value="1"/>
</dbReference>
<dbReference type="SMART" id="SM00443">
    <property type="entry name" value="G_patch"/>
    <property type="match status" value="1"/>
</dbReference>
<evidence type="ECO:0008006" key="6">
    <source>
        <dbReference type="Google" id="ProtNLM"/>
    </source>
</evidence>
<dbReference type="InterPro" id="IPR051189">
    <property type="entry name" value="Splicing_assoc_domain"/>
</dbReference>
<feature type="compositionally biased region" description="Gly residues" evidence="1">
    <location>
        <begin position="128"/>
        <end position="140"/>
    </location>
</feature>
<evidence type="ECO:0000259" key="3">
    <source>
        <dbReference type="PROSITE" id="PS51061"/>
    </source>
</evidence>
<reference evidence="4 5" key="1">
    <citation type="journal article" date="2018" name="Front. Microbiol.">
        <title>Prospects for Fungal Bioremediation of Acidic Radioactive Waste Sites: Characterization and Genome Sequence of Rhodotorula taiwanensis MD1149.</title>
        <authorList>
            <person name="Tkavc R."/>
            <person name="Matrosova V.Y."/>
            <person name="Grichenko O.E."/>
            <person name="Gostincar C."/>
            <person name="Volpe R.P."/>
            <person name="Klimenkova P."/>
            <person name="Gaidamakova E.K."/>
            <person name="Zhou C.E."/>
            <person name="Stewart B.J."/>
            <person name="Lyman M.G."/>
            <person name="Malfatti S.A."/>
            <person name="Rubinfeld B."/>
            <person name="Courtot M."/>
            <person name="Singh J."/>
            <person name="Dalgard C.L."/>
            <person name="Hamilton T."/>
            <person name="Frey K.G."/>
            <person name="Gunde-Cimerman N."/>
            <person name="Dugan L."/>
            <person name="Daly M.J."/>
        </authorList>
    </citation>
    <scope>NUCLEOTIDE SEQUENCE [LARGE SCALE GENOMIC DNA]</scope>
    <source>
        <strain evidence="4 5">MD1149</strain>
    </source>
</reference>
<dbReference type="InterPro" id="IPR036867">
    <property type="entry name" value="R3H_dom_sf"/>
</dbReference>
<feature type="compositionally biased region" description="Basic and acidic residues" evidence="1">
    <location>
        <begin position="645"/>
        <end position="669"/>
    </location>
</feature>
<feature type="domain" description="R3H" evidence="3">
    <location>
        <begin position="976"/>
        <end position="1040"/>
    </location>
</feature>
<name>A0A2S5BHK5_9BASI</name>
<feature type="compositionally biased region" description="Basic and acidic residues" evidence="1">
    <location>
        <begin position="192"/>
        <end position="201"/>
    </location>
</feature>
<feature type="compositionally biased region" description="Acidic residues" evidence="1">
    <location>
        <begin position="673"/>
        <end position="688"/>
    </location>
</feature>
<feature type="compositionally biased region" description="Acidic residues" evidence="1">
    <location>
        <begin position="495"/>
        <end position="508"/>
    </location>
</feature>
<feature type="region of interest" description="Disordered" evidence="1">
    <location>
        <begin position="1086"/>
        <end position="1108"/>
    </location>
</feature>
<dbReference type="GO" id="GO:0003676">
    <property type="term" value="F:nucleic acid binding"/>
    <property type="evidence" value="ECO:0007669"/>
    <property type="project" value="UniProtKB-UniRule"/>
</dbReference>
<feature type="domain" description="G-patch" evidence="2">
    <location>
        <begin position="1123"/>
        <end position="1168"/>
    </location>
</feature>
<evidence type="ECO:0000259" key="2">
    <source>
        <dbReference type="PROSITE" id="PS50174"/>
    </source>
</evidence>
<proteinExistence type="predicted"/>
<dbReference type="PROSITE" id="PS51061">
    <property type="entry name" value="R3H"/>
    <property type="match status" value="1"/>
</dbReference>
<keyword evidence="5" id="KW-1185">Reference proteome</keyword>
<dbReference type="Proteomes" id="UP000237144">
    <property type="component" value="Unassembled WGS sequence"/>
</dbReference>
<dbReference type="PANTHER" id="PTHR14195">
    <property type="entry name" value="G PATCH DOMAIN CONTAINING PROTEIN 2"/>
    <property type="match status" value="1"/>
</dbReference>
<dbReference type="STRING" id="741276.A0A2S5BHK5"/>
<evidence type="ECO:0000256" key="1">
    <source>
        <dbReference type="SAM" id="MobiDB-lite"/>
    </source>
</evidence>
<feature type="compositionally biased region" description="Basic and acidic residues" evidence="1">
    <location>
        <begin position="264"/>
        <end position="275"/>
    </location>
</feature>
<feature type="region of interest" description="Disordered" evidence="1">
    <location>
        <begin position="56"/>
        <end position="317"/>
    </location>
</feature>
<feature type="compositionally biased region" description="Basic residues" evidence="1">
    <location>
        <begin position="785"/>
        <end position="796"/>
    </location>
</feature>
<accession>A0A2S5BHK5</accession>
<sequence>MARGQSRGRGGNANGFRGGRGSRGGRGRGRGRGGGNALVVQDYSMAEFSYDDLISDETLGFNPSPAFQIPVLPTTNPYPTRSATQSGAATPTRGGPRGGSFAGRGNRGRGGSNSPASYPDSGRDSPSFGGGRGRGSGLGLGTFNARGRGRGGTASPRGAFIGSGPGRSSNPLLIPVKFVPAQGPGLGTVGGDDEHGLEKAGAEAPAPAPPATAHETQQHADSQLADQVGRIDLEQPAHDPSVPETAFEPEPETTATMALDELEDAPRAGPDETTRHPGLGSMRHATPAVPTEPIEQPLPTEQVETPVAATIEDEPPLFEISVTRSEVILDSRIAPPPALEAHRDDSFATSRDSEEDDDSDDEQIVYPVRAVTQADPVYSARPPQLQAQVPPPNIADFSTLPPEAARPPPAAQRASHPALPKQPAPRSKKALKRESRAARKAGRAHARSGNGHLGGGRTLADSDEDGSDDDEDANDAAAGAALFAQMQGGAVGVDDMLDVDEDEGEEDGPAGPHIDGQPRLDDSDVDWGSASPPPIGLGARSRGRAKKQYMRQQRADQRQAEKMERLIANGGTREEIELMLAIEASLRDAEGGPDVSEQKASKRRAQERQRLANDYLANLDLDTEGDDSMTILAAFANGAVGELGGTHERGDDLDRRAEEDEDNSDKWGTSDESGSDEDDSDSDEDTADAADRKLAREEENDSEEVTSSVELEMEYSLGDADGRVEHSMSLASSDSDSDDSSLSSSTDSDVELHAFETALLAGGKVKLSSMGQAGGGGRRAERDRKKERRRERKGKMRAAESSSNDDSEDAEMFGGNNTWADEDEEYIARLQNVVRANAELLETAKGGKDARRSNRRERNKLFKAISNGNFDDIDLYEDMDDLDDDMVAEMLAAEEDRSMGYGGPKKQRKKEKNYGGAFSASLAEQWELDRKSKAQKKAERAATRAAAREAETRDSFRDGRKAGKKARVTRDAASQSNDAATVNRQIVQFIKYDIGEMSMALPPMSKKSRIAVHMLAETYGLKSRSMGKGSARFPVLERTSRTTLKVNERKIVAIIGTADGEDELGGNYGARPRGGKMSGLWKALEGASGKRSGGGGGGRGGGGGIGRNNEGAVVGQGADKLGTENIGFALLKKMGWSEGGQIGLSGGLHEPVAARVKTNRQGLGSGFSVSMREAYGMARAPSRDE</sequence>
<feature type="region of interest" description="Disordered" evidence="1">
    <location>
        <begin position="637"/>
        <end position="748"/>
    </location>
</feature>
<dbReference type="PROSITE" id="PS50174">
    <property type="entry name" value="G_PATCH"/>
    <property type="match status" value="1"/>
</dbReference>
<feature type="region of interest" description="Disordered" evidence="1">
    <location>
        <begin position="931"/>
        <end position="978"/>
    </location>
</feature>
<feature type="compositionally biased region" description="Basic and acidic residues" evidence="1">
    <location>
        <begin position="931"/>
        <end position="961"/>
    </location>
</feature>
<feature type="region of interest" description="Disordered" evidence="1">
    <location>
        <begin position="586"/>
        <end position="607"/>
    </location>
</feature>
<evidence type="ECO:0000313" key="5">
    <source>
        <dbReference type="Proteomes" id="UP000237144"/>
    </source>
</evidence>
<dbReference type="EMBL" id="PJQD01000005">
    <property type="protein sequence ID" value="POY76258.1"/>
    <property type="molecule type" value="Genomic_DNA"/>
</dbReference>
<feature type="region of interest" description="Disordered" evidence="1">
    <location>
        <begin position="760"/>
        <end position="817"/>
    </location>
</feature>
<gene>
    <name evidence="4" type="ORF">BMF94_0453</name>
</gene>
<feature type="compositionally biased region" description="Acidic residues" evidence="1">
    <location>
        <begin position="461"/>
        <end position="474"/>
    </location>
</feature>
<dbReference type="InterPro" id="IPR000467">
    <property type="entry name" value="G_patch_dom"/>
</dbReference>
<dbReference type="InterPro" id="IPR001374">
    <property type="entry name" value="R3H_dom"/>
</dbReference>
<dbReference type="OrthoDB" id="21470at2759"/>
<feature type="compositionally biased region" description="Low complexity" evidence="1">
    <location>
        <begin position="243"/>
        <end position="258"/>
    </location>
</feature>